<gene>
    <name evidence="2" type="ORF">PIB30_053854</name>
</gene>
<protein>
    <recommendedName>
        <fullName evidence="1">Ribonuclease H1 N-terminal domain-containing protein</fullName>
    </recommendedName>
</protein>
<dbReference type="InterPro" id="IPR009027">
    <property type="entry name" value="Ribosomal_bL9/RNase_H1_N"/>
</dbReference>
<evidence type="ECO:0000313" key="2">
    <source>
        <dbReference type="EMBL" id="MED6197133.1"/>
    </source>
</evidence>
<dbReference type="EMBL" id="JASCZI010211853">
    <property type="protein sequence ID" value="MED6197133.1"/>
    <property type="molecule type" value="Genomic_DNA"/>
</dbReference>
<feature type="domain" description="Ribonuclease H1 N-terminal" evidence="1">
    <location>
        <begin position="58"/>
        <end position="100"/>
    </location>
</feature>
<accession>A0ABU6XJY4</accession>
<evidence type="ECO:0000259" key="1">
    <source>
        <dbReference type="Pfam" id="PF01693"/>
    </source>
</evidence>
<dbReference type="Pfam" id="PF01693">
    <property type="entry name" value="Cauli_VI"/>
    <property type="match status" value="1"/>
</dbReference>
<dbReference type="Proteomes" id="UP001341840">
    <property type="component" value="Unassembled WGS sequence"/>
</dbReference>
<dbReference type="Gene3D" id="3.40.970.10">
    <property type="entry name" value="Ribonuclease H1, N-terminal domain"/>
    <property type="match status" value="1"/>
</dbReference>
<reference evidence="2 3" key="1">
    <citation type="journal article" date="2023" name="Plants (Basel)">
        <title>Bridging the Gap: Combining Genomics and Transcriptomics Approaches to Understand Stylosanthes scabra, an Orphan Legume from the Brazilian Caatinga.</title>
        <authorList>
            <person name="Ferreira-Neto J.R.C."/>
            <person name="da Silva M.D."/>
            <person name="Binneck E."/>
            <person name="de Melo N.F."/>
            <person name="da Silva R.H."/>
            <person name="de Melo A.L.T.M."/>
            <person name="Pandolfi V."/>
            <person name="Bustamante F.O."/>
            <person name="Brasileiro-Vidal A.C."/>
            <person name="Benko-Iseppon A.M."/>
        </authorList>
    </citation>
    <scope>NUCLEOTIDE SEQUENCE [LARGE SCALE GENOMIC DNA]</scope>
    <source>
        <tissue evidence="2">Leaves</tissue>
    </source>
</reference>
<dbReference type="SUPFAM" id="SSF55658">
    <property type="entry name" value="L9 N-domain-like"/>
    <property type="match status" value="1"/>
</dbReference>
<name>A0ABU6XJY4_9FABA</name>
<sequence>MYSLLASEAIREVWMPPTSLPAAAFCTSSISRRKVQKILKDPERRAFMRSMERQKYNYYAVRKGWVPGMYRSWSSANKQVEGFSKCQFKGFKSRRDALKYLNCKDHRDDADAGESIALQTPSLPTRTQTLAPLLVVDGHVGESSGVGGPNVTAAGSSSAVDLGLSSGAAGGNQNNTGKEHFVIKEDKESMLRRVLAENARLKKHIAALKHYINSI</sequence>
<keyword evidence="3" id="KW-1185">Reference proteome</keyword>
<organism evidence="2 3">
    <name type="scientific">Stylosanthes scabra</name>
    <dbReference type="NCBI Taxonomy" id="79078"/>
    <lineage>
        <taxon>Eukaryota</taxon>
        <taxon>Viridiplantae</taxon>
        <taxon>Streptophyta</taxon>
        <taxon>Embryophyta</taxon>
        <taxon>Tracheophyta</taxon>
        <taxon>Spermatophyta</taxon>
        <taxon>Magnoliopsida</taxon>
        <taxon>eudicotyledons</taxon>
        <taxon>Gunneridae</taxon>
        <taxon>Pentapetalae</taxon>
        <taxon>rosids</taxon>
        <taxon>fabids</taxon>
        <taxon>Fabales</taxon>
        <taxon>Fabaceae</taxon>
        <taxon>Papilionoideae</taxon>
        <taxon>50 kb inversion clade</taxon>
        <taxon>dalbergioids sensu lato</taxon>
        <taxon>Dalbergieae</taxon>
        <taxon>Pterocarpus clade</taxon>
        <taxon>Stylosanthes</taxon>
    </lineage>
</organism>
<proteinExistence type="predicted"/>
<evidence type="ECO:0000313" key="3">
    <source>
        <dbReference type="Proteomes" id="UP001341840"/>
    </source>
</evidence>
<dbReference type="InterPro" id="IPR037056">
    <property type="entry name" value="RNase_H1_N_sf"/>
</dbReference>
<dbReference type="InterPro" id="IPR011320">
    <property type="entry name" value="RNase_H1_N"/>
</dbReference>
<comment type="caution">
    <text evidence="2">The sequence shown here is derived from an EMBL/GenBank/DDBJ whole genome shotgun (WGS) entry which is preliminary data.</text>
</comment>